<comment type="caution">
    <text evidence="1">The sequence shown here is derived from an EMBL/GenBank/DDBJ whole genome shotgun (WGS) entry which is preliminary data.</text>
</comment>
<accession>A0A2N5S2D9</accession>
<dbReference type="AlphaFoldDB" id="A0A2N5S2D9"/>
<protein>
    <submittedName>
        <fullName evidence="1">Uncharacterized protein</fullName>
    </submittedName>
</protein>
<name>A0A2N5S2D9_9BASI</name>
<dbReference type="EMBL" id="PGCI01000023">
    <property type="protein sequence ID" value="PLW48459.1"/>
    <property type="molecule type" value="Genomic_DNA"/>
</dbReference>
<sequence>MLGYPKAGSGWLFYVPSQKRIIHTSDAVFPEYQVLEVKEARDSPVIKAEVTEPLPESELGNNIQESKLEKVVQQIKLVLGGEPTTKIAAADLKEIESLPVAQEHRLPKTMKMALSGPDLVDWKDAAMYKLDKFASLGVWEPVNPYKGLKALGAL</sequence>
<proteinExistence type="predicted"/>
<evidence type="ECO:0000313" key="3">
    <source>
        <dbReference type="Proteomes" id="UP000235392"/>
    </source>
</evidence>
<evidence type="ECO:0000313" key="2">
    <source>
        <dbReference type="EMBL" id="PLW48459.1"/>
    </source>
</evidence>
<organism evidence="1 3">
    <name type="scientific">Puccinia coronata f. sp. avenae</name>
    <dbReference type="NCBI Taxonomy" id="200324"/>
    <lineage>
        <taxon>Eukaryota</taxon>
        <taxon>Fungi</taxon>
        <taxon>Dikarya</taxon>
        <taxon>Basidiomycota</taxon>
        <taxon>Pucciniomycotina</taxon>
        <taxon>Pucciniomycetes</taxon>
        <taxon>Pucciniales</taxon>
        <taxon>Pucciniaceae</taxon>
        <taxon>Puccinia</taxon>
    </lineage>
</organism>
<reference evidence="1 3" key="1">
    <citation type="submission" date="2017-11" db="EMBL/GenBank/DDBJ databases">
        <title>De novo assembly and phasing of dikaryotic genomes from two isolates of Puccinia coronata f. sp. avenae, the causal agent of oat crown rust.</title>
        <authorList>
            <person name="Miller M.E."/>
            <person name="Zhang Y."/>
            <person name="Omidvar V."/>
            <person name="Sperschneider J."/>
            <person name="Schwessinger B."/>
            <person name="Raley C."/>
            <person name="Palmer J.M."/>
            <person name="Garnica D."/>
            <person name="Upadhyaya N."/>
            <person name="Rathjen J."/>
            <person name="Taylor J.M."/>
            <person name="Park R.F."/>
            <person name="Dodds P.N."/>
            <person name="Hirsch C.D."/>
            <person name="Kianian S.F."/>
            <person name="Figueroa M."/>
        </authorList>
    </citation>
    <scope>NUCLEOTIDE SEQUENCE [LARGE SCALE GENOMIC DNA]</scope>
    <source>
        <strain evidence="1">12SD80</strain>
    </source>
</reference>
<dbReference type="Proteomes" id="UP000235392">
    <property type="component" value="Unassembled WGS sequence"/>
</dbReference>
<dbReference type="EMBL" id="PGCI01001134">
    <property type="protein sequence ID" value="PLW07394.1"/>
    <property type="molecule type" value="Genomic_DNA"/>
</dbReference>
<evidence type="ECO:0000313" key="1">
    <source>
        <dbReference type="EMBL" id="PLW07394.1"/>
    </source>
</evidence>
<gene>
    <name evidence="2" type="ORF">PCASD_04274</name>
    <name evidence="1" type="ORF">PCASD_26830</name>
</gene>